<keyword evidence="2" id="KW-0812">Transmembrane</keyword>
<feature type="region of interest" description="Disordered" evidence="1">
    <location>
        <begin position="190"/>
        <end position="214"/>
    </location>
</feature>
<sequence length="214" mass="24232">MNTNMRIGPAPMHPMQTDTRTSPNRTLKVFGGLQICLGIVCSILGTIGAVLSNTTMQDDCNYDYYYYMYGGYFYPYYTNCNDSSEATAIFIMDLICMAFSGWRQGFVMVNPSQPGMMYNMPNTQIMNGYQGNNQMWIPPVPGYHQPIMPNIHQQIGQQQGNNQPSVQGMHQQPIAGYFIAVNQQQPWAYPGVHAPNLQEPQPENPIIERNQENQ</sequence>
<gene>
    <name evidence="3" type="ORF">MEDL_38348</name>
</gene>
<evidence type="ECO:0000313" key="4">
    <source>
        <dbReference type="Proteomes" id="UP000683360"/>
    </source>
</evidence>
<evidence type="ECO:0000256" key="2">
    <source>
        <dbReference type="SAM" id="Phobius"/>
    </source>
</evidence>
<feature type="transmembrane region" description="Helical" evidence="2">
    <location>
        <begin position="29"/>
        <end position="51"/>
    </location>
</feature>
<protein>
    <submittedName>
        <fullName evidence="3">Uncharacterized protein</fullName>
    </submittedName>
</protein>
<dbReference type="AlphaFoldDB" id="A0A8S3T046"/>
<dbReference type="EMBL" id="CAJPWZ010001840">
    <property type="protein sequence ID" value="CAG2225182.1"/>
    <property type="molecule type" value="Genomic_DNA"/>
</dbReference>
<organism evidence="3 4">
    <name type="scientific">Mytilus edulis</name>
    <name type="common">Blue mussel</name>
    <dbReference type="NCBI Taxonomy" id="6550"/>
    <lineage>
        <taxon>Eukaryota</taxon>
        <taxon>Metazoa</taxon>
        <taxon>Spiralia</taxon>
        <taxon>Lophotrochozoa</taxon>
        <taxon>Mollusca</taxon>
        <taxon>Bivalvia</taxon>
        <taxon>Autobranchia</taxon>
        <taxon>Pteriomorphia</taxon>
        <taxon>Mytilida</taxon>
        <taxon>Mytiloidea</taxon>
        <taxon>Mytilidae</taxon>
        <taxon>Mytilinae</taxon>
        <taxon>Mytilus</taxon>
    </lineage>
</organism>
<name>A0A8S3T046_MYTED</name>
<reference evidence="3" key="1">
    <citation type="submission" date="2021-03" db="EMBL/GenBank/DDBJ databases">
        <authorList>
            <person name="Bekaert M."/>
        </authorList>
    </citation>
    <scope>NUCLEOTIDE SEQUENCE</scope>
</reference>
<feature type="region of interest" description="Disordered" evidence="1">
    <location>
        <begin position="1"/>
        <end position="21"/>
    </location>
</feature>
<evidence type="ECO:0000256" key="1">
    <source>
        <dbReference type="SAM" id="MobiDB-lite"/>
    </source>
</evidence>
<proteinExistence type="predicted"/>
<keyword evidence="4" id="KW-1185">Reference proteome</keyword>
<evidence type="ECO:0000313" key="3">
    <source>
        <dbReference type="EMBL" id="CAG2225182.1"/>
    </source>
</evidence>
<accession>A0A8S3T046</accession>
<keyword evidence="2" id="KW-0472">Membrane</keyword>
<comment type="caution">
    <text evidence="3">The sequence shown here is derived from an EMBL/GenBank/DDBJ whole genome shotgun (WGS) entry which is preliminary data.</text>
</comment>
<keyword evidence="2" id="KW-1133">Transmembrane helix</keyword>
<dbReference type="OrthoDB" id="10321525at2759"/>
<dbReference type="Proteomes" id="UP000683360">
    <property type="component" value="Unassembled WGS sequence"/>
</dbReference>